<evidence type="ECO:0000256" key="4">
    <source>
        <dbReference type="ARBA" id="ARBA00023163"/>
    </source>
</evidence>
<keyword evidence="10" id="KW-1185">Reference proteome</keyword>
<keyword evidence="7" id="KW-0472">Membrane</keyword>
<sequence>MSEQNDTNDHNEDMRGPKRKRLAQACDVCRRKKIKCDGVKPMCGNCKRTGRECTYNPNVKKRGPRQGYMEMLEKRLDKMEKMLTRGHELSQQQQQQQQQQQHSSSADSTLSEDASNTRSPQPPNNNPIISQQHHCSSSSTATANNSVINEPTSATTVASFSPANNVNTTFPTTSQQQQQQQSTSVLPSTDIVLHLIHLFFEYIYNYTPIFDKETLIRDVQEQRCPEFLILAIMAVSARYSDRSDIAEDPPWHSGEKYACKARDMVLQAIDAPSMANVQALHLLALHEYGCARGPRSWMLSGMAIRMALEIGLNREPGLAYKDRPLSTAQWMQHEVQRQLFWSIFAVDRFMSASTGRPPILQEEDCEILLPCDEDGWCTRKFYTESINKEHYVLFNVCPMQGSNLLGISTTISSEPLVDGNGNRLQLSCMANVYRGAALLGRLTVFINRKCRQRKLFTPDGPGSDFAQLDQAIDEWYSNFPAELQYTPANMACHRQRSMPCFCRFLLLHTLHNTMIVLLHRPALAQMDSSNADNVQPHLRECYAASAAKCMRAVATVTDLIGYIKENKVLISPFLTYLTYTVATIVVNSIFFGKGDDVYKSKKALTEHFSLLQNLRSYWAMADKLYFMIRDLYAMHTNFTRQQQQSTIPAKRTSQQSPGSWPQSTNIVSMPCQSTVRQQEWTTFTPETSVQQQQQQPPSSQQPVMPMETMSYNTTTPGEHTNNGTTTTDGSLRGMSLADLALSTADGASSTNWILGDNSKNLAAAMQFLGGMPANNSNPYYASNIPFTSAPQQWPSYDFSDLPTDPN</sequence>
<dbReference type="GO" id="GO:0008270">
    <property type="term" value="F:zinc ion binding"/>
    <property type="evidence" value="ECO:0007669"/>
    <property type="project" value="InterPro"/>
</dbReference>
<comment type="caution">
    <text evidence="9">The sequence shown here is derived from an EMBL/GenBank/DDBJ whole genome shotgun (WGS) entry which is preliminary data.</text>
</comment>
<dbReference type="GO" id="GO:0006351">
    <property type="term" value="P:DNA-templated transcription"/>
    <property type="evidence" value="ECO:0007669"/>
    <property type="project" value="InterPro"/>
</dbReference>
<keyword evidence="3" id="KW-0805">Transcription regulation</keyword>
<dbReference type="Pfam" id="PF04082">
    <property type="entry name" value="Fungal_trans"/>
    <property type="match status" value="1"/>
</dbReference>
<evidence type="ECO:0000259" key="8">
    <source>
        <dbReference type="PROSITE" id="PS50048"/>
    </source>
</evidence>
<keyword evidence="7" id="KW-1133">Transmembrane helix</keyword>
<dbReference type="PANTHER" id="PTHR47338">
    <property type="entry name" value="ZN(II)2CYS6 TRANSCRIPTION FACTOR (EUROFUNG)-RELATED"/>
    <property type="match status" value="1"/>
</dbReference>
<dbReference type="EMBL" id="JARTCD010000025">
    <property type="protein sequence ID" value="KAJ8658274.1"/>
    <property type="molecule type" value="Genomic_DNA"/>
</dbReference>
<dbReference type="InterPro" id="IPR036864">
    <property type="entry name" value="Zn2-C6_fun-type_DNA-bd_sf"/>
</dbReference>
<dbReference type="InterPro" id="IPR007219">
    <property type="entry name" value="XnlR_reg_dom"/>
</dbReference>
<keyword evidence="4" id="KW-0804">Transcription</keyword>
<feature type="region of interest" description="Disordered" evidence="6">
    <location>
        <begin position="680"/>
        <end position="730"/>
    </location>
</feature>
<dbReference type="SUPFAM" id="SSF57701">
    <property type="entry name" value="Zn2/Cys6 DNA-binding domain"/>
    <property type="match status" value="1"/>
</dbReference>
<gene>
    <name evidence="9" type="ORF">O0I10_005957</name>
</gene>
<keyword evidence="5" id="KW-0539">Nucleus</keyword>
<reference evidence="9 10" key="1">
    <citation type="submission" date="2023-03" db="EMBL/GenBank/DDBJ databases">
        <title>Genome sequence of Lichtheimia ornata CBS 291.66.</title>
        <authorList>
            <person name="Mohabir J.T."/>
            <person name="Shea T.P."/>
            <person name="Kurbessoian T."/>
            <person name="Berby B."/>
            <person name="Fontaine J."/>
            <person name="Livny J."/>
            <person name="Gnirke A."/>
            <person name="Stajich J.E."/>
            <person name="Cuomo C.A."/>
        </authorList>
    </citation>
    <scope>NUCLEOTIDE SEQUENCE [LARGE SCALE GENOMIC DNA]</scope>
    <source>
        <strain evidence="9">CBS 291.66</strain>
    </source>
</reference>
<evidence type="ECO:0000256" key="7">
    <source>
        <dbReference type="SAM" id="Phobius"/>
    </source>
</evidence>
<dbReference type="CDD" id="cd12148">
    <property type="entry name" value="fungal_TF_MHR"/>
    <property type="match status" value="1"/>
</dbReference>
<evidence type="ECO:0000256" key="3">
    <source>
        <dbReference type="ARBA" id="ARBA00023015"/>
    </source>
</evidence>
<dbReference type="SMART" id="SM00066">
    <property type="entry name" value="GAL4"/>
    <property type="match status" value="1"/>
</dbReference>
<dbReference type="CDD" id="cd00067">
    <property type="entry name" value="GAL4"/>
    <property type="match status" value="1"/>
</dbReference>
<feature type="domain" description="Zn(2)-C6 fungal-type" evidence="8">
    <location>
        <begin position="25"/>
        <end position="55"/>
    </location>
</feature>
<dbReference type="InterPro" id="IPR050815">
    <property type="entry name" value="TF_fung"/>
</dbReference>
<dbReference type="Gene3D" id="4.10.240.10">
    <property type="entry name" value="Zn(2)-C6 fungal-type DNA-binding domain"/>
    <property type="match status" value="1"/>
</dbReference>
<feature type="compositionally biased region" description="Low complexity" evidence="6">
    <location>
        <begin position="91"/>
        <end position="101"/>
    </location>
</feature>
<organism evidence="9 10">
    <name type="scientific">Lichtheimia ornata</name>
    <dbReference type="NCBI Taxonomy" id="688661"/>
    <lineage>
        <taxon>Eukaryota</taxon>
        <taxon>Fungi</taxon>
        <taxon>Fungi incertae sedis</taxon>
        <taxon>Mucoromycota</taxon>
        <taxon>Mucoromycotina</taxon>
        <taxon>Mucoromycetes</taxon>
        <taxon>Mucorales</taxon>
        <taxon>Lichtheimiaceae</taxon>
        <taxon>Lichtheimia</taxon>
    </lineage>
</organism>
<evidence type="ECO:0000256" key="1">
    <source>
        <dbReference type="ARBA" id="ARBA00004123"/>
    </source>
</evidence>
<dbReference type="SMART" id="SM00906">
    <property type="entry name" value="Fungal_trans"/>
    <property type="match status" value="1"/>
</dbReference>
<feature type="compositionally biased region" description="Polar residues" evidence="6">
    <location>
        <begin position="102"/>
        <end position="118"/>
    </location>
</feature>
<dbReference type="RefSeq" id="XP_058343187.1">
    <property type="nucleotide sequence ID" value="XM_058485992.1"/>
</dbReference>
<accession>A0AAD7V3N2</accession>
<feature type="compositionally biased region" description="Low complexity" evidence="6">
    <location>
        <begin position="688"/>
        <end position="703"/>
    </location>
</feature>
<dbReference type="Proteomes" id="UP001234581">
    <property type="component" value="Unassembled WGS sequence"/>
</dbReference>
<comment type="subcellular location">
    <subcellularLocation>
        <location evidence="1">Nucleus</location>
    </subcellularLocation>
</comment>
<keyword evidence="2" id="KW-0479">Metal-binding</keyword>
<feature type="compositionally biased region" description="Low complexity" evidence="6">
    <location>
        <begin position="126"/>
        <end position="145"/>
    </location>
</feature>
<evidence type="ECO:0000256" key="5">
    <source>
        <dbReference type="ARBA" id="ARBA00023242"/>
    </source>
</evidence>
<name>A0AAD7V3N2_9FUNG</name>
<dbReference type="GeneID" id="83213369"/>
<feature type="region of interest" description="Disordered" evidence="6">
    <location>
        <begin position="643"/>
        <end position="666"/>
    </location>
</feature>
<evidence type="ECO:0000256" key="6">
    <source>
        <dbReference type="SAM" id="MobiDB-lite"/>
    </source>
</evidence>
<dbReference type="Pfam" id="PF00172">
    <property type="entry name" value="Zn_clus"/>
    <property type="match status" value="1"/>
</dbReference>
<dbReference type="GO" id="GO:0000981">
    <property type="term" value="F:DNA-binding transcription factor activity, RNA polymerase II-specific"/>
    <property type="evidence" value="ECO:0007669"/>
    <property type="project" value="InterPro"/>
</dbReference>
<dbReference type="PROSITE" id="PS00463">
    <property type="entry name" value="ZN2_CY6_FUNGAL_1"/>
    <property type="match status" value="1"/>
</dbReference>
<evidence type="ECO:0000256" key="2">
    <source>
        <dbReference type="ARBA" id="ARBA00022723"/>
    </source>
</evidence>
<keyword evidence="7" id="KW-0812">Transmembrane</keyword>
<dbReference type="PANTHER" id="PTHR47338:SF5">
    <property type="entry name" value="ZN(II)2CYS6 TRANSCRIPTION FACTOR (EUROFUNG)"/>
    <property type="match status" value="1"/>
</dbReference>
<evidence type="ECO:0000313" key="10">
    <source>
        <dbReference type="Proteomes" id="UP001234581"/>
    </source>
</evidence>
<feature type="compositionally biased region" description="Polar residues" evidence="6">
    <location>
        <begin position="709"/>
        <end position="729"/>
    </location>
</feature>
<protein>
    <recommendedName>
        <fullName evidence="8">Zn(2)-C6 fungal-type domain-containing protein</fullName>
    </recommendedName>
</protein>
<feature type="region of interest" description="Disordered" evidence="6">
    <location>
        <begin position="1"/>
        <end position="22"/>
    </location>
</feature>
<feature type="transmembrane region" description="Helical" evidence="7">
    <location>
        <begin position="573"/>
        <end position="592"/>
    </location>
</feature>
<dbReference type="AlphaFoldDB" id="A0AAD7V3N2"/>
<feature type="compositionally biased region" description="Basic and acidic residues" evidence="6">
    <location>
        <begin position="7"/>
        <end position="16"/>
    </location>
</feature>
<dbReference type="GO" id="GO:0003677">
    <property type="term" value="F:DNA binding"/>
    <property type="evidence" value="ECO:0007669"/>
    <property type="project" value="InterPro"/>
</dbReference>
<dbReference type="PROSITE" id="PS50048">
    <property type="entry name" value="ZN2_CY6_FUNGAL_2"/>
    <property type="match status" value="1"/>
</dbReference>
<dbReference type="InterPro" id="IPR001138">
    <property type="entry name" value="Zn2Cys6_DnaBD"/>
</dbReference>
<feature type="region of interest" description="Disordered" evidence="6">
    <location>
        <begin position="84"/>
        <end position="145"/>
    </location>
</feature>
<evidence type="ECO:0000313" key="9">
    <source>
        <dbReference type="EMBL" id="KAJ8658274.1"/>
    </source>
</evidence>
<proteinExistence type="predicted"/>
<dbReference type="GO" id="GO:0005634">
    <property type="term" value="C:nucleus"/>
    <property type="evidence" value="ECO:0007669"/>
    <property type="project" value="UniProtKB-SubCell"/>
</dbReference>